<dbReference type="Proteomes" id="UP000838756">
    <property type="component" value="Unassembled WGS sequence"/>
</dbReference>
<gene>
    <name evidence="1" type="primary">jg11060</name>
    <name evidence="1" type="ORF">PAEG_LOCUS10277</name>
</gene>
<evidence type="ECO:0000313" key="2">
    <source>
        <dbReference type="Proteomes" id="UP000838756"/>
    </source>
</evidence>
<protein>
    <submittedName>
        <fullName evidence="1">Jg11060 protein</fullName>
    </submittedName>
</protein>
<name>A0A8S4R578_9NEOP</name>
<evidence type="ECO:0000313" key="1">
    <source>
        <dbReference type="EMBL" id="CAH2231877.1"/>
    </source>
</evidence>
<comment type="caution">
    <text evidence="1">The sequence shown here is derived from an EMBL/GenBank/DDBJ whole genome shotgun (WGS) entry which is preliminary data.</text>
</comment>
<sequence>MYTDERLAAITPFGKLMCSLWCNALAQKIPIHSSFEGTHIVDTGDNGRWKGIPDPCGACIKNEDAKRFVRVYGIHVGMQILTVPRSPMRKYLEETGMPKSSPHSS</sequence>
<keyword evidence="2" id="KW-1185">Reference proteome</keyword>
<proteinExistence type="predicted"/>
<organism evidence="1 2">
    <name type="scientific">Pararge aegeria aegeria</name>
    <dbReference type="NCBI Taxonomy" id="348720"/>
    <lineage>
        <taxon>Eukaryota</taxon>
        <taxon>Metazoa</taxon>
        <taxon>Ecdysozoa</taxon>
        <taxon>Arthropoda</taxon>
        <taxon>Hexapoda</taxon>
        <taxon>Insecta</taxon>
        <taxon>Pterygota</taxon>
        <taxon>Neoptera</taxon>
        <taxon>Endopterygota</taxon>
        <taxon>Lepidoptera</taxon>
        <taxon>Glossata</taxon>
        <taxon>Ditrysia</taxon>
        <taxon>Papilionoidea</taxon>
        <taxon>Nymphalidae</taxon>
        <taxon>Satyrinae</taxon>
        <taxon>Satyrini</taxon>
        <taxon>Parargina</taxon>
        <taxon>Pararge</taxon>
    </lineage>
</organism>
<dbReference type="EMBL" id="CAKXAJ010024858">
    <property type="protein sequence ID" value="CAH2231877.1"/>
    <property type="molecule type" value="Genomic_DNA"/>
</dbReference>
<dbReference type="AlphaFoldDB" id="A0A8S4R578"/>
<reference evidence="1" key="1">
    <citation type="submission" date="2022-03" db="EMBL/GenBank/DDBJ databases">
        <authorList>
            <person name="Lindestad O."/>
        </authorList>
    </citation>
    <scope>NUCLEOTIDE SEQUENCE</scope>
</reference>
<accession>A0A8S4R578</accession>